<evidence type="ECO:0000313" key="4">
    <source>
        <dbReference type="Proteomes" id="UP001596414"/>
    </source>
</evidence>
<keyword evidence="1" id="KW-0472">Membrane</keyword>
<feature type="domain" description="HPP transmembrane region" evidence="2">
    <location>
        <begin position="46"/>
        <end position="178"/>
    </location>
</feature>
<comment type="caution">
    <text evidence="3">The sequence shown here is derived from an EMBL/GenBank/DDBJ whole genome shotgun (WGS) entry which is preliminary data.</text>
</comment>
<keyword evidence="1" id="KW-1133">Transmembrane helix</keyword>
<dbReference type="Proteomes" id="UP001596414">
    <property type="component" value="Unassembled WGS sequence"/>
</dbReference>
<dbReference type="Pfam" id="PF04982">
    <property type="entry name" value="TM_HPP"/>
    <property type="match status" value="1"/>
</dbReference>
<keyword evidence="1" id="KW-0812">Transmembrane</keyword>
<dbReference type="SUPFAM" id="SSF52402">
    <property type="entry name" value="Adenine nucleotide alpha hydrolases-like"/>
    <property type="match status" value="1"/>
</dbReference>
<dbReference type="InterPro" id="IPR014729">
    <property type="entry name" value="Rossmann-like_a/b/a_fold"/>
</dbReference>
<organism evidence="3 4">
    <name type="scientific">Halovenus rubra</name>
    <dbReference type="NCBI Taxonomy" id="869890"/>
    <lineage>
        <taxon>Archaea</taxon>
        <taxon>Methanobacteriati</taxon>
        <taxon>Methanobacteriota</taxon>
        <taxon>Stenosarchaea group</taxon>
        <taxon>Halobacteria</taxon>
        <taxon>Halobacteriales</taxon>
        <taxon>Haloarculaceae</taxon>
        <taxon>Halovenus</taxon>
    </lineage>
</organism>
<dbReference type="Gene3D" id="3.40.50.620">
    <property type="entry name" value="HUPs"/>
    <property type="match status" value="1"/>
</dbReference>
<evidence type="ECO:0000313" key="3">
    <source>
        <dbReference type="EMBL" id="MFC7127760.1"/>
    </source>
</evidence>
<reference evidence="3 4" key="1">
    <citation type="journal article" date="2014" name="Int. J. Syst. Evol. Microbiol.">
        <title>Complete genome sequence of Corynebacterium casei LMG S-19264T (=DSM 44701T), isolated from a smear-ripened cheese.</title>
        <authorList>
            <consortium name="US DOE Joint Genome Institute (JGI-PGF)"/>
            <person name="Walter F."/>
            <person name="Albersmeier A."/>
            <person name="Kalinowski J."/>
            <person name="Ruckert C."/>
        </authorList>
    </citation>
    <scope>NUCLEOTIDE SEQUENCE [LARGE SCALE GENOMIC DNA]</scope>
    <source>
        <strain evidence="3 4">CGMCC 4.7215</strain>
    </source>
</reference>
<proteinExistence type="predicted"/>
<evidence type="ECO:0000256" key="1">
    <source>
        <dbReference type="SAM" id="Phobius"/>
    </source>
</evidence>
<dbReference type="RefSeq" id="WP_267636785.1">
    <property type="nucleotide sequence ID" value="NZ_JAODIY010000006.1"/>
</dbReference>
<feature type="transmembrane region" description="Helical" evidence="1">
    <location>
        <begin position="36"/>
        <end position="55"/>
    </location>
</feature>
<gene>
    <name evidence="3" type="ORF">ACFQJ7_17340</name>
</gene>
<dbReference type="Gene3D" id="3.40.50.12370">
    <property type="match status" value="1"/>
</dbReference>
<accession>A0ABD5X979</accession>
<dbReference type="InterPro" id="IPR058581">
    <property type="entry name" value="TM_HPP"/>
</dbReference>
<name>A0ABD5X979_9EURY</name>
<evidence type="ECO:0000259" key="2">
    <source>
        <dbReference type="Pfam" id="PF04982"/>
    </source>
</evidence>
<feature type="transmembrane region" description="Helical" evidence="1">
    <location>
        <begin position="121"/>
        <end position="140"/>
    </location>
</feature>
<protein>
    <submittedName>
        <fullName evidence="3">HPP family protein</fullName>
    </submittedName>
</protein>
<dbReference type="AlphaFoldDB" id="A0ABD5X979"/>
<sequence length="489" mass="53141">MSRLQASARLVAGQIRRVGRQRWRDLRRWLEATQNIVHLSILLLVPLLIGLVTAISNALPGLSFLLYPPLAAGAFTLFADPEGRYASVSRFVGGLTVGAVCGWLAVITASALIYEPAPNKINPVGATLAIFLTGLVTWLLDTEEPAAFSTALLTLFVQAQVDRPEIYVLSVAASSALVAGGFDLWRRVLYERRDQYLYEATQGDDHILVPMRGPRAENTAKLAASLAEAHRAGKVVLLDLVAEEWMADAERALLAEHSTTRLPQATGRVDNPDDVPDHEAVAEAVDRLEIQAHEIERSADVPCEVIVAAGGPEPAQTALRAAQRANCDLVATPYEADEEQLSQFVRTLFNGEHDVLVHRANSDKTTWKRVLVPVRGTSDVAHGMVDFAARLAGSTGFVSVANCTGSGTERGRRQAESMLSDLVEPFAGPIETRVATMDIDPFLEHNASEYDLVIMGASRNRSLASRLLTPPTFQRVGDLDTDVMIVDRN</sequence>
<feature type="transmembrane region" description="Helical" evidence="1">
    <location>
        <begin position="91"/>
        <end position="114"/>
    </location>
</feature>
<dbReference type="EMBL" id="JBHSZQ010000052">
    <property type="protein sequence ID" value="MFC7127760.1"/>
    <property type="molecule type" value="Genomic_DNA"/>
</dbReference>